<evidence type="ECO:0000313" key="7">
    <source>
        <dbReference type="Proteomes" id="UP000681594"/>
    </source>
</evidence>
<accession>A0ABS4A9H6</accession>
<organism evidence="6 7">
    <name type="scientific">Pararoseomonas baculiformis</name>
    <dbReference type="NCBI Taxonomy" id="2820812"/>
    <lineage>
        <taxon>Bacteria</taxon>
        <taxon>Pseudomonadati</taxon>
        <taxon>Pseudomonadota</taxon>
        <taxon>Alphaproteobacteria</taxon>
        <taxon>Acetobacterales</taxon>
        <taxon>Acetobacteraceae</taxon>
        <taxon>Pararoseomonas</taxon>
    </lineage>
</organism>
<feature type="domain" description="Leucine-binding protein" evidence="5">
    <location>
        <begin position="32"/>
        <end position="379"/>
    </location>
</feature>
<feature type="signal peptide" evidence="4">
    <location>
        <begin position="1"/>
        <end position="25"/>
    </location>
</feature>
<evidence type="ECO:0000313" key="6">
    <source>
        <dbReference type="EMBL" id="MBP0443657.1"/>
    </source>
</evidence>
<dbReference type="CDD" id="cd06338">
    <property type="entry name" value="PBP1_ABC_ligand_binding-like"/>
    <property type="match status" value="1"/>
</dbReference>
<evidence type="ECO:0000256" key="3">
    <source>
        <dbReference type="ARBA" id="ARBA00022970"/>
    </source>
</evidence>
<evidence type="ECO:0000256" key="4">
    <source>
        <dbReference type="SAM" id="SignalP"/>
    </source>
</evidence>
<feature type="chain" id="PRO_5047132844" evidence="4">
    <location>
        <begin position="26"/>
        <end position="405"/>
    </location>
</feature>
<reference evidence="6 7" key="1">
    <citation type="submission" date="2021-03" db="EMBL/GenBank/DDBJ databases">
        <authorList>
            <person name="So Y."/>
        </authorList>
    </citation>
    <scope>NUCLEOTIDE SEQUENCE [LARGE SCALE GENOMIC DNA]</scope>
    <source>
        <strain evidence="6 7">SSH11</strain>
    </source>
</reference>
<sequence>MNSTITRRGALGAAAAALAAPAVRAQGAPSAVRIGYAISKTGPNAGGAAITTIPNYEMWVKEVNAAGGLRLGQARVPIQVTEYDDRSVSEDTVRAAERLVNQDRVDFVLPPWGTALNLAVAPILNRAGYPHLASTAVTDRAPELGRRWTNSFWMLGTGSGAGAGLVEVLAPLKQQGRIGDTVALVSVADGFGIELANGMRPAFQRAGFRLTYDRSYPVGTQDMAPILAEAARGNPEVFVACSYPPDTLAITEQARVSGFNPKVFYTGVGTAFPLYKQRFGAATEGVMGVGGVDASSQRFQDYLRRHVASAGREPDRWASAITFASLEMLQQAIERVGRIDRAAVIRELQTGSFDTVIGPVKLQNNLLTDLWQVGQWQGGEFYGLMPLNKQGAKPAILPKPAWPAA</sequence>
<keyword evidence="3" id="KW-0813">Transport</keyword>
<proteinExistence type="inferred from homology"/>
<gene>
    <name evidence="6" type="ORF">J8J14_02600</name>
</gene>
<dbReference type="PROSITE" id="PS51318">
    <property type="entry name" value="TAT"/>
    <property type="match status" value="1"/>
</dbReference>
<dbReference type="PANTHER" id="PTHR30483:SF6">
    <property type="entry name" value="PERIPLASMIC BINDING PROTEIN OF ABC TRANSPORTER FOR NATURAL AMINO ACIDS"/>
    <property type="match status" value="1"/>
</dbReference>
<dbReference type="SUPFAM" id="SSF53822">
    <property type="entry name" value="Periplasmic binding protein-like I"/>
    <property type="match status" value="1"/>
</dbReference>
<keyword evidence="7" id="KW-1185">Reference proteome</keyword>
<dbReference type="InterPro" id="IPR051010">
    <property type="entry name" value="BCAA_transport"/>
</dbReference>
<evidence type="ECO:0000256" key="1">
    <source>
        <dbReference type="ARBA" id="ARBA00010062"/>
    </source>
</evidence>
<dbReference type="Pfam" id="PF13458">
    <property type="entry name" value="Peripla_BP_6"/>
    <property type="match status" value="1"/>
</dbReference>
<dbReference type="Gene3D" id="3.40.50.2300">
    <property type="match status" value="2"/>
</dbReference>
<keyword evidence="2 4" id="KW-0732">Signal</keyword>
<evidence type="ECO:0000256" key="2">
    <source>
        <dbReference type="ARBA" id="ARBA00022729"/>
    </source>
</evidence>
<evidence type="ECO:0000259" key="5">
    <source>
        <dbReference type="Pfam" id="PF13458"/>
    </source>
</evidence>
<dbReference type="PANTHER" id="PTHR30483">
    <property type="entry name" value="LEUCINE-SPECIFIC-BINDING PROTEIN"/>
    <property type="match status" value="1"/>
</dbReference>
<dbReference type="InterPro" id="IPR028082">
    <property type="entry name" value="Peripla_BP_I"/>
</dbReference>
<name>A0ABS4A9H6_9PROT</name>
<dbReference type="InterPro" id="IPR006311">
    <property type="entry name" value="TAT_signal"/>
</dbReference>
<dbReference type="InterPro" id="IPR028081">
    <property type="entry name" value="Leu-bd"/>
</dbReference>
<dbReference type="Proteomes" id="UP000681594">
    <property type="component" value="Unassembled WGS sequence"/>
</dbReference>
<comment type="similarity">
    <text evidence="1">Belongs to the leucine-binding protein family.</text>
</comment>
<keyword evidence="3" id="KW-0029">Amino-acid transport</keyword>
<dbReference type="EMBL" id="JAGIZB010000002">
    <property type="protein sequence ID" value="MBP0443657.1"/>
    <property type="molecule type" value="Genomic_DNA"/>
</dbReference>
<dbReference type="RefSeq" id="WP_209377883.1">
    <property type="nucleotide sequence ID" value="NZ_JAGIZB010000002.1"/>
</dbReference>
<protein>
    <submittedName>
        <fullName evidence="6">Amino acid ABC transporter substrate-binding protein</fullName>
    </submittedName>
</protein>
<comment type="caution">
    <text evidence="6">The sequence shown here is derived from an EMBL/GenBank/DDBJ whole genome shotgun (WGS) entry which is preliminary data.</text>
</comment>